<reference evidence="1" key="1">
    <citation type="submission" date="2013-11" db="EMBL/GenBank/DDBJ databases">
        <title>The Genome Sequence of Phytophthora parasitica CJ05E6.</title>
        <authorList>
            <consortium name="The Broad Institute Genomics Platform"/>
            <person name="Russ C."/>
            <person name="Tyler B."/>
            <person name="Panabieres F."/>
            <person name="Shan W."/>
            <person name="Tripathy S."/>
            <person name="Grunwald N."/>
            <person name="Machado M."/>
            <person name="Johnson C.S."/>
            <person name="Arredondo F."/>
            <person name="Hong C."/>
            <person name="Coffey M."/>
            <person name="Young S.K."/>
            <person name="Zeng Q."/>
            <person name="Gargeya S."/>
            <person name="Fitzgerald M."/>
            <person name="Abouelleil A."/>
            <person name="Alvarado L."/>
            <person name="Chapman S.B."/>
            <person name="Gainer-Dewar J."/>
            <person name="Goldberg J."/>
            <person name="Griggs A."/>
            <person name="Gujja S."/>
            <person name="Hansen M."/>
            <person name="Howarth C."/>
            <person name="Imamovic A."/>
            <person name="Ireland A."/>
            <person name="Larimer J."/>
            <person name="McCowan C."/>
            <person name="Murphy C."/>
            <person name="Pearson M."/>
            <person name="Poon T.W."/>
            <person name="Priest M."/>
            <person name="Roberts A."/>
            <person name="Saif S."/>
            <person name="Shea T."/>
            <person name="Sykes S."/>
            <person name="Wortman J."/>
            <person name="Nusbaum C."/>
            <person name="Birren B."/>
        </authorList>
    </citation>
    <scope>NUCLEOTIDE SEQUENCE [LARGE SCALE GENOMIC DNA]</scope>
    <source>
        <strain evidence="1">CJ05E6</strain>
    </source>
</reference>
<evidence type="ECO:0008006" key="2">
    <source>
        <dbReference type="Google" id="ProtNLM"/>
    </source>
</evidence>
<dbReference type="EMBL" id="KI673492">
    <property type="protein sequence ID" value="ETL37789.1"/>
    <property type="molecule type" value="Genomic_DNA"/>
</dbReference>
<dbReference type="Proteomes" id="UP000053864">
    <property type="component" value="Unassembled WGS sequence"/>
</dbReference>
<gene>
    <name evidence="1" type="ORF">L916_10569</name>
</gene>
<organism evidence="1">
    <name type="scientific">Phytophthora nicotianae</name>
    <name type="common">Potato buckeye rot agent</name>
    <name type="synonym">Phytophthora parasitica</name>
    <dbReference type="NCBI Taxonomy" id="4792"/>
    <lineage>
        <taxon>Eukaryota</taxon>
        <taxon>Sar</taxon>
        <taxon>Stramenopiles</taxon>
        <taxon>Oomycota</taxon>
        <taxon>Peronosporomycetes</taxon>
        <taxon>Peronosporales</taxon>
        <taxon>Peronosporaceae</taxon>
        <taxon>Phytophthora</taxon>
    </lineage>
</organism>
<dbReference type="VEuPathDB" id="FungiDB:PPTG_08535"/>
<name>W2IUE1_PHYNI</name>
<proteinExistence type="predicted"/>
<sequence>MHPFCGKPVGQEGFGQHVVYPDCDSGKPQAISAPPILKAFALQGNKDAISSKDAANDVGSDESSEDDIISNSNVANVTELPMSTSSRASQQVTTIQNRRRVISWMEEYEKASGAKNMFARAVDQFPDIFFNSSTRNANLCKVMSWWKNREQLQAPLRGSVSVPSLRSDGKKRVNPKAFEFDRLRKLGLKFDASLLRLVANRILQDPQAPKADENGAELSTKITSRWVQTVLENNRIVLREATGKRLVSPQKVEDIEKQVAYHLGKLKRGFESGLYDENAIENIDEIHFVVDFDDSETLGFGGEKQVKYADVVSGGNGMTWSCESAVGQDDVEGVCYRTGPKGWMDKRLFCEYGKAPRAQKPDRLGRKKTIFLDNCSSHFEEDECAEELQKLNASLAFFQQTQWISASRRTHSLSQR</sequence>
<protein>
    <recommendedName>
        <fullName evidence="2">DDE-1 domain-containing protein</fullName>
    </recommendedName>
</protein>
<accession>W2IUE1</accession>
<evidence type="ECO:0000313" key="1">
    <source>
        <dbReference type="EMBL" id="ETL37789.1"/>
    </source>
</evidence>
<dbReference type="AlphaFoldDB" id="W2IUE1"/>